<sequence>MSGEGSPRRGARRDAEGRFLNPDGGPSGQPLGQVWRMMREGGGTPWPRAVQDPPEAPPAEPPPGHAAITFIGHATFLIRLPGGPTLLTDPIWSERCSPFTFLGPRRARAPGLALEALPAIDAVLLSHNHYDHLDVATLRRLGAPRIITGLNNAPILARNGIHGAEELDWWEEATVGTATVTYLPARHFSARGIRDRGRSLWGGFAIRTPAGSLFFAGDTAHGPHLAEIGAEMGPFPIGLIPIGAYEPRWFMRAVHMNPEEAVQARDALGVRTAVAMHFGTFKLTQEGIDEPARALARARAAAGLAEGDFIVPRFGQTLVLPFQTDGKT</sequence>
<evidence type="ECO:0000259" key="2">
    <source>
        <dbReference type="Pfam" id="PF12706"/>
    </source>
</evidence>
<evidence type="ECO:0000313" key="4">
    <source>
        <dbReference type="Proteomes" id="UP001589789"/>
    </source>
</evidence>
<dbReference type="Pfam" id="PF12706">
    <property type="entry name" value="Lactamase_B_2"/>
    <property type="match status" value="1"/>
</dbReference>
<feature type="region of interest" description="Disordered" evidence="1">
    <location>
        <begin position="1"/>
        <end position="65"/>
    </location>
</feature>
<accession>A0ABV6IL73</accession>
<dbReference type="RefSeq" id="WP_377048097.1">
    <property type="nucleotide sequence ID" value="NZ_JBHLVZ010000001.1"/>
</dbReference>
<organism evidence="3 4">
    <name type="scientific">Muricoccus vinaceus</name>
    <dbReference type="NCBI Taxonomy" id="424704"/>
    <lineage>
        <taxon>Bacteria</taxon>
        <taxon>Pseudomonadati</taxon>
        <taxon>Pseudomonadota</taxon>
        <taxon>Alphaproteobacteria</taxon>
        <taxon>Acetobacterales</taxon>
        <taxon>Roseomonadaceae</taxon>
        <taxon>Muricoccus</taxon>
    </lineage>
</organism>
<keyword evidence="4" id="KW-1185">Reference proteome</keyword>
<name>A0ABV6IL73_9PROT</name>
<dbReference type="PANTHER" id="PTHR15032">
    <property type="entry name" value="N-ACYL-PHOSPHATIDYLETHANOLAMINE-HYDROLYZING PHOSPHOLIPASE D"/>
    <property type="match status" value="1"/>
</dbReference>
<feature type="domain" description="Metallo-beta-lactamase" evidence="2">
    <location>
        <begin position="86"/>
        <end position="278"/>
    </location>
</feature>
<reference evidence="3 4" key="1">
    <citation type="submission" date="2024-09" db="EMBL/GenBank/DDBJ databases">
        <authorList>
            <person name="Sun Q."/>
            <person name="Mori K."/>
        </authorList>
    </citation>
    <scope>NUCLEOTIDE SEQUENCE [LARGE SCALE GENOMIC DNA]</scope>
    <source>
        <strain evidence="3 4">CCM 7468</strain>
    </source>
</reference>
<dbReference type="Gene3D" id="3.60.15.10">
    <property type="entry name" value="Ribonuclease Z/Hydroxyacylglutathione hydrolase-like"/>
    <property type="match status" value="1"/>
</dbReference>
<dbReference type="SUPFAM" id="SSF56281">
    <property type="entry name" value="Metallo-hydrolase/oxidoreductase"/>
    <property type="match status" value="1"/>
</dbReference>
<feature type="compositionally biased region" description="Pro residues" evidence="1">
    <location>
        <begin position="54"/>
        <end position="64"/>
    </location>
</feature>
<comment type="caution">
    <text evidence="3">The sequence shown here is derived from an EMBL/GenBank/DDBJ whole genome shotgun (WGS) entry which is preliminary data.</text>
</comment>
<proteinExistence type="predicted"/>
<evidence type="ECO:0000313" key="3">
    <source>
        <dbReference type="EMBL" id="MFC0384082.1"/>
    </source>
</evidence>
<gene>
    <name evidence="3" type="ORF">ACFFIC_00780</name>
</gene>
<dbReference type="EMBL" id="JBHLVZ010000001">
    <property type="protein sequence ID" value="MFC0384082.1"/>
    <property type="molecule type" value="Genomic_DNA"/>
</dbReference>
<protein>
    <submittedName>
        <fullName evidence="3">MBL fold metallo-hydrolase</fullName>
    </submittedName>
</protein>
<dbReference type="Proteomes" id="UP001589789">
    <property type="component" value="Unassembled WGS sequence"/>
</dbReference>
<dbReference type="InterPro" id="IPR036866">
    <property type="entry name" value="RibonucZ/Hydroxyglut_hydro"/>
</dbReference>
<dbReference type="PANTHER" id="PTHR15032:SF4">
    <property type="entry name" value="N-ACYL-PHOSPHATIDYLETHANOLAMINE-HYDROLYZING PHOSPHOLIPASE D"/>
    <property type="match status" value="1"/>
</dbReference>
<evidence type="ECO:0000256" key="1">
    <source>
        <dbReference type="SAM" id="MobiDB-lite"/>
    </source>
</evidence>
<dbReference type="InterPro" id="IPR001279">
    <property type="entry name" value="Metallo-B-lactamas"/>
</dbReference>